<evidence type="ECO:0000256" key="1">
    <source>
        <dbReference type="ARBA" id="ARBA00022603"/>
    </source>
</evidence>
<dbReference type="PANTHER" id="PTHR43464">
    <property type="entry name" value="METHYLTRANSFERASE"/>
    <property type="match status" value="1"/>
</dbReference>
<dbReference type="SUPFAM" id="SSF53335">
    <property type="entry name" value="S-adenosyl-L-methionine-dependent methyltransferases"/>
    <property type="match status" value="1"/>
</dbReference>
<dbReference type="GO" id="GO:0032259">
    <property type="term" value="P:methylation"/>
    <property type="evidence" value="ECO:0007669"/>
    <property type="project" value="UniProtKB-KW"/>
</dbReference>
<dbReference type="Gene3D" id="3.40.50.150">
    <property type="entry name" value="Vaccinia Virus protein VP39"/>
    <property type="match status" value="1"/>
</dbReference>
<keyword evidence="2 4" id="KW-0808">Transferase</keyword>
<dbReference type="Pfam" id="PF13489">
    <property type="entry name" value="Methyltransf_23"/>
    <property type="match status" value="1"/>
</dbReference>
<evidence type="ECO:0000256" key="3">
    <source>
        <dbReference type="ARBA" id="ARBA00022691"/>
    </source>
</evidence>
<evidence type="ECO:0000256" key="2">
    <source>
        <dbReference type="ARBA" id="ARBA00022679"/>
    </source>
</evidence>
<dbReference type="RefSeq" id="WP_126728151.1">
    <property type="nucleotide sequence ID" value="NZ_RYZH01000088.1"/>
</dbReference>
<dbReference type="EMBL" id="RYZH01000088">
    <property type="protein sequence ID" value="RUL81634.1"/>
    <property type="molecule type" value="Genomic_DNA"/>
</dbReference>
<protein>
    <submittedName>
        <fullName evidence="4">Class I SAM-dependent methyltransferase</fullName>
    </submittedName>
</protein>
<accession>A0A432MCX8</accession>
<dbReference type="CDD" id="cd02440">
    <property type="entry name" value="AdoMet_MTases"/>
    <property type="match status" value="1"/>
</dbReference>
<dbReference type="OrthoDB" id="9790457at2"/>
<dbReference type="GO" id="GO:0008168">
    <property type="term" value="F:methyltransferase activity"/>
    <property type="evidence" value="ECO:0007669"/>
    <property type="project" value="UniProtKB-KW"/>
</dbReference>
<evidence type="ECO:0000313" key="5">
    <source>
        <dbReference type="Proteomes" id="UP000280296"/>
    </source>
</evidence>
<keyword evidence="1 4" id="KW-0489">Methyltransferase</keyword>
<keyword evidence="3" id="KW-0949">S-adenosyl-L-methionine</keyword>
<dbReference type="AlphaFoldDB" id="A0A432MCX8"/>
<dbReference type="PANTHER" id="PTHR43464:SF19">
    <property type="entry name" value="UBIQUINONE BIOSYNTHESIS O-METHYLTRANSFERASE, MITOCHONDRIAL"/>
    <property type="match status" value="1"/>
</dbReference>
<keyword evidence="5" id="KW-1185">Reference proteome</keyword>
<proteinExistence type="predicted"/>
<reference evidence="4 5" key="1">
    <citation type="submission" date="2018-12" db="EMBL/GenBank/DDBJ databases">
        <authorList>
            <person name="Toschakov S.V."/>
        </authorList>
    </citation>
    <scope>NUCLEOTIDE SEQUENCE [LARGE SCALE GENOMIC DNA]</scope>
    <source>
        <strain evidence="4 5">GM2012</strain>
    </source>
</reference>
<organism evidence="4 5">
    <name type="scientific">Tautonia sociabilis</name>
    <dbReference type="NCBI Taxonomy" id="2080755"/>
    <lineage>
        <taxon>Bacteria</taxon>
        <taxon>Pseudomonadati</taxon>
        <taxon>Planctomycetota</taxon>
        <taxon>Planctomycetia</taxon>
        <taxon>Isosphaerales</taxon>
        <taxon>Isosphaeraceae</taxon>
        <taxon>Tautonia</taxon>
    </lineage>
</organism>
<comment type="caution">
    <text evidence="4">The sequence shown here is derived from an EMBL/GenBank/DDBJ whole genome shotgun (WGS) entry which is preliminary data.</text>
</comment>
<gene>
    <name evidence="4" type="ORF">TsocGM_24800</name>
</gene>
<dbReference type="InterPro" id="IPR029063">
    <property type="entry name" value="SAM-dependent_MTases_sf"/>
</dbReference>
<dbReference type="Proteomes" id="UP000280296">
    <property type="component" value="Unassembled WGS sequence"/>
</dbReference>
<evidence type="ECO:0000313" key="4">
    <source>
        <dbReference type="EMBL" id="RUL81634.1"/>
    </source>
</evidence>
<sequence length="251" mass="27985">MQPDYGAEYARLYREHWWWRAREGILLKELGALGVRPGSGLEILDVGCGDGLSFEVLGRFGSVRGIEVDERLLDPIAPHRGRISTRPLGDPIYDDPSWRFDLITALDVLEHIDDDRGALSAMAGMLRPGGLLVAMVPAFALLWDEHDERNEHRRRYTAGQLRRMLSEAGLGRVRVRYLFRSLVAPKLAVRLINAGRPPGRRLSQHGIPAPSLNAAARRLCELEDRLLRRVPIPMGSSLLASARRPPAPGSI</sequence>
<name>A0A432MCX8_9BACT</name>
<reference evidence="4 5" key="2">
    <citation type="submission" date="2019-01" db="EMBL/GenBank/DDBJ databases">
        <title>Tautonia sociabilis, a novel thermotolerant planctomycete of Isosphaeraceae family, isolated from a 4000 m deep subterranean habitat.</title>
        <authorList>
            <person name="Kovaleva O.L."/>
            <person name="Elcheninov A.G."/>
            <person name="Van Heerden E."/>
            <person name="Toshchakov S.V."/>
            <person name="Novikov A."/>
            <person name="Bonch-Osmolovskaya E.A."/>
            <person name="Kublanov I.V."/>
        </authorList>
    </citation>
    <scope>NUCLEOTIDE SEQUENCE [LARGE SCALE GENOMIC DNA]</scope>
    <source>
        <strain evidence="4 5">GM2012</strain>
    </source>
</reference>